<dbReference type="InterPro" id="IPR004853">
    <property type="entry name" value="Sugar_P_trans_dom"/>
</dbReference>
<name>A0A7S1YBX8_9EUKA</name>
<keyword evidence="3 5" id="KW-1133">Transmembrane helix</keyword>
<feature type="transmembrane region" description="Helical" evidence="5">
    <location>
        <begin position="269"/>
        <end position="290"/>
    </location>
</feature>
<evidence type="ECO:0000256" key="5">
    <source>
        <dbReference type="SAM" id="Phobius"/>
    </source>
</evidence>
<keyword evidence="2 5" id="KW-0812">Transmembrane</keyword>
<comment type="subcellular location">
    <subcellularLocation>
        <location evidence="1">Membrane</location>
        <topology evidence="1">Multi-pass membrane protein</topology>
    </subcellularLocation>
</comment>
<organism evidence="7">
    <name type="scientific">Sexangularia sp. CB-2014</name>
    <dbReference type="NCBI Taxonomy" id="1486929"/>
    <lineage>
        <taxon>Eukaryota</taxon>
        <taxon>Amoebozoa</taxon>
        <taxon>Tubulinea</taxon>
        <taxon>Elardia</taxon>
        <taxon>Arcellinida</taxon>
        <taxon>Arcellinida incertae sedis</taxon>
        <taxon>Sexangularia</taxon>
    </lineage>
</organism>
<dbReference type="InterPro" id="IPR050186">
    <property type="entry name" value="TPT_transporter"/>
</dbReference>
<evidence type="ECO:0000256" key="2">
    <source>
        <dbReference type="ARBA" id="ARBA00022692"/>
    </source>
</evidence>
<dbReference type="AlphaFoldDB" id="A0A7S1YBX8"/>
<gene>
    <name evidence="7" type="ORF">SSP0437_LOCUS2440</name>
</gene>
<feature type="transmembrane region" description="Helical" evidence="5">
    <location>
        <begin position="296"/>
        <end position="315"/>
    </location>
</feature>
<keyword evidence="4 5" id="KW-0472">Membrane</keyword>
<feature type="transmembrane region" description="Helical" evidence="5">
    <location>
        <begin position="47"/>
        <end position="69"/>
    </location>
</feature>
<dbReference type="PANTHER" id="PTHR11132">
    <property type="entry name" value="SOLUTE CARRIER FAMILY 35"/>
    <property type="match status" value="1"/>
</dbReference>
<evidence type="ECO:0000256" key="4">
    <source>
        <dbReference type="ARBA" id="ARBA00023136"/>
    </source>
</evidence>
<feature type="transmembrane region" description="Helical" evidence="5">
    <location>
        <begin position="240"/>
        <end position="257"/>
    </location>
</feature>
<evidence type="ECO:0000259" key="6">
    <source>
        <dbReference type="Pfam" id="PF03151"/>
    </source>
</evidence>
<dbReference type="EMBL" id="HBGL01003191">
    <property type="protein sequence ID" value="CAD9289886.1"/>
    <property type="molecule type" value="Transcribed_RNA"/>
</dbReference>
<proteinExistence type="predicted"/>
<feature type="transmembrane region" description="Helical" evidence="5">
    <location>
        <begin position="21"/>
        <end position="41"/>
    </location>
</feature>
<accession>A0A7S1YBX8</accession>
<dbReference type="GO" id="GO:0016020">
    <property type="term" value="C:membrane"/>
    <property type="evidence" value="ECO:0007669"/>
    <property type="project" value="UniProtKB-SubCell"/>
</dbReference>
<feature type="transmembrane region" description="Helical" evidence="5">
    <location>
        <begin position="198"/>
        <end position="217"/>
    </location>
</feature>
<dbReference type="Pfam" id="PF03151">
    <property type="entry name" value="TPT"/>
    <property type="match status" value="1"/>
</dbReference>
<evidence type="ECO:0000256" key="3">
    <source>
        <dbReference type="ARBA" id="ARBA00022989"/>
    </source>
</evidence>
<evidence type="ECO:0000313" key="7">
    <source>
        <dbReference type="EMBL" id="CAD9289886.1"/>
    </source>
</evidence>
<evidence type="ECO:0000256" key="1">
    <source>
        <dbReference type="ARBA" id="ARBA00004141"/>
    </source>
</evidence>
<feature type="transmembrane region" description="Helical" evidence="5">
    <location>
        <begin position="163"/>
        <end position="178"/>
    </location>
</feature>
<sequence length="323" mass="35724">MTDVEANKTVKKPQSINIDGIVWLTVWFCLNIGVTIMNKAFFKWYSFTFPITLSLIHMVCSSLGSFAVMKASGIRMQVLEGSDNIPIVLFSLLFTANIVVGNSALRWVNVSLVQVVRSLIPGITMVLSTRLLGKSYTRQYYYIIGLVCFGVTIASLGEVEFNALGFSLTLLVCFLSSLKSVMTNKFLVGKLQFHPFELLFRMSSLASIQMALVGWWFESEDVGKWWSVVSDEEGSIDPQAFGLALAANGAMAFLLNYSNFMTTKKTSALTVTVAGNVKHILTIVLSIVVFQNPISFMNGLGTVITLLGAILYSGYDYARKNWK</sequence>
<reference evidence="7" key="1">
    <citation type="submission" date="2021-01" db="EMBL/GenBank/DDBJ databases">
        <authorList>
            <person name="Corre E."/>
            <person name="Pelletier E."/>
            <person name="Niang G."/>
            <person name="Scheremetjew M."/>
            <person name="Finn R."/>
            <person name="Kale V."/>
            <person name="Holt S."/>
            <person name="Cochrane G."/>
            <person name="Meng A."/>
            <person name="Brown T."/>
            <person name="Cohen L."/>
        </authorList>
    </citation>
    <scope>NUCLEOTIDE SEQUENCE</scope>
    <source>
        <strain evidence="7">ATCC 50979</strain>
    </source>
</reference>
<protein>
    <recommendedName>
        <fullName evidence="6">Sugar phosphate transporter domain-containing protein</fullName>
    </recommendedName>
</protein>
<feature type="domain" description="Sugar phosphate transporter" evidence="6">
    <location>
        <begin position="23"/>
        <end position="313"/>
    </location>
</feature>
<feature type="transmembrane region" description="Helical" evidence="5">
    <location>
        <begin position="140"/>
        <end position="157"/>
    </location>
</feature>